<evidence type="ECO:0000256" key="2">
    <source>
        <dbReference type="ARBA" id="ARBA00022737"/>
    </source>
</evidence>
<dbReference type="InterPro" id="IPR019775">
    <property type="entry name" value="WD40_repeat_CS"/>
</dbReference>
<evidence type="ECO:0000313" key="7">
    <source>
        <dbReference type="Proteomes" id="UP001321473"/>
    </source>
</evidence>
<keyword evidence="1 3" id="KW-0853">WD repeat</keyword>
<proteinExistence type="inferred from homology"/>
<dbReference type="PROSITE" id="PS50082">
    <property type="entry name" value="WD_REPEATS_2"/>
    <property type="match status" value="2"/>
</dbReference>
<dbReference type="PANTHER" id="PTHR10856:SF0">
    <property type="entry name" value="CORONIN"/>
    <property type="match status" value="1"/>
</dbReference>
<dbReference type="SMART" id="SM00320">
    <property type="entry name" value="WD40"/>
    <property type="match status" value="3"/>
</dbReference>
<dbReference type="Pfam" id="PF16300">
    <property type="entry name" value="WD40_4"/>
    <property type="match status" value="1"/>
</dbReference>
<name>A0AAQ4ELV4_AMBAM</name>
<dbReference type="Gene3D" id="2.130.10.10">
    <property type="entry name" value="YVTN repeat-like/Quinoprotein amine dehydrogenase"/>
    <property type="match status" value="1"/>
</dbReference>
<dbReference type="Pfam" id="PF00400">
    <property type="entry name" value="WD40"/>
    <property type="match status" value="3"/>
</dbReference>
<gene>
    <name evidence="6" type="ORF">V5799_030880</name>
</gene>
<dbReference type="GO" id="GO:0007015">
    <property type="term" value="P:actin filament organization"/>
    <property type="evidence" value="ECO:0007669"/>
    <property type="project" value="TreeGrafter"/>
</dbReference>
<feature type="region of interest" description="Disordered" evidence="5">
    <location>
        <begin position="355"/>
        <end position="376"/>
    </location>
</feature>
<dbReference type="Proteomes" id="UP001321473">
    <property type="component" value="Unassembled WGS sequence"/>
</dbReference>
<feature type="repeat" description="WD" evidence="3">
    <location>
        <begin position="68"/>
        <end position="110"/>
    </location>
</feature>
<keyword evidence="7" id="KW-1185">Reference proteome</keyword>
<dbReference type="PANTHER" id="PTHR10856">
    <property type="entry name" value="CORONIN"/>
    <property type="match status" value="1"/>
</dbReference>
<dbReference type="InterPro" id="IPR015943">
    <property type="entry name" value="WD40/YVTN_repeat-like_dom_sf"/>
</dbReference>
<comment type="similarity">
    <text evidence="4">Belongs to the WD repeat coronin family.</text>
</comment>
<feature type="region of interest" description="Disordered" evidence="5">
    <location>
        <begin position="404"/>
        <end position="444"/>
    </location>
</feature>
<dbReference type="PROSITE" id="PS00678">
    <property type="entry name" value="WD_REPEATS_1"/>
    <property type="match status" value="1"/>
</dbReference>
<dbReference type="SMART" id="SM01167">
    <property type="entry name" value="DUF1900"/>
    <property type="match status" value="1"/>
</dbReference>
<feature type="repeat" description="WD" evidence="3">
    <location>
        <begin position="18"/>
        <end position="52"/>
    </location>
</feature>
<evidence type="ECO:0000313" key="6">
    <source>
        <dbReference type="EMBL" id="KAK8775774.1"/>
    </source>
</evidence>
<dbReference type="GO" id="GO:0051015">
    <property type="term" value="F:actin filament binding"/>
    <property type="evidence" value="ECO:0007669"/>
    <property type="project" value="TreeGrafter"/>
</dbReference>
<comment type="caution">
    <text evidence="6">The sequence shown here is derived from an EMBL/GenBank/DDBJ whole genome shotgun (WGS) entry which is preliminary data.</text>
</comment>
<dbReference type="PROSITE" id="PS50294">
    <property type="entry name" value="WD_REPEATS_REGION"/>
    <property type="match status" value="2"/>
</dbReference>
<dbReference type="AlphaFoldDB" id="A0AAQ4ELV4"/>
<evidence type="ECO:0000256" key="1">
    <source>
        <dbReference type="ARBA" id="ARBA00022574"/>
    </source>
</evidence>
<organism evidence="6 7">
    <name type="scientific">Amblyomma americanum</name>
    <name type="common">Lone star tick</name>
    <dbReference type="NCBI Taxonomy" id="6943"/>
    <lineage>
        <taxon>Eukaryota</taxon>
        <taxon>Metazoa</taxon>
        <taxon>Ecdysozoa</taxon>
        <taxon>Arthropoda</taxon>
        <taxon>Chelicerata</taxon>
        <taxon>Arachnida</taxon>
        <taxon>Acari</taxon>
        <taxon>Parasitiformes</taxon>
        <taxon>Ixodida</taxon>
        <taxon>Ixodoidea</taxon>
        <taxon>Ixodidae</taxon>
        <taxon>Amblyomminae</taxon>
        <taxon>Amblyomma</taxon>
    </lineage>
</organism>
<dbReference type="EMBL" id="JARKHS020013741">
    <property type="protein sequence ID" value="KAK8775774.1"/>
    <property type="molecule type" value="Genomic_DNA"/>
</dbReference>
<accession>A0AAQ4ELV4</accession>
<evidence type="ECO:0000256" key="5">
    <source>
        <dbReference type="SAM" id="MobiDB-lite"/>
    </source>
</evidence>
<keyword evidence="2 4" id="KW-0677">Repeat</keyword>
<protein>
    <recommendedName>
        <fullName evidence="4">Coronin</fullName>
    </recommendedName>
</protein>
<evidence type="ECO:0000256" key="4">
    <source>
        <dbReference type="RuleBase" id="RU280818"/>
    </source>
</evidence>
<dbReference type="InterPro" id="IPR015505">
    <property type="entry name" value="Coronin"/>
</dbReference>
<evidence type="ECO:0000256" key="3">
    <source>
        <dbReference type="PROSITE-ProRule" id="PRU00221"/>
    </source>
</evidence>
<dbReference type="InterPro" id="IPR001680">
    <property type="entry name" value="WD40_rpt"/>
</dbReference>
<dbReference type="SUPFAM" id="SSF101908">
    <property type="entry name" value="Putative isomerase YbhE"/>
    <property type="match status" value="1"/>
</dbReference>
<sequence>MVLPLNKTGRVDVNQPLVAGHKGPVLDIAWCPFNDNIIASASDDAVVRVWQIPNLGLVRPLVDPVVELPGHERRVGQILWHPSANNVLLSVGADCKIIIWNVGTGEILSCIDHPDMVFSCCWNWDGSRIVTTCKDRKIRVYNPRSGEIEVEDFGHEGAKPQKAIYLRDGLIFTTGFSRMSERQYALRVESELAQPVVLEELDTSNGTLQPFYDPDVNLLYLAAKGDSNIRYFEVTDEPPFVHYISTYQSSEPQRGMCAMPKRGCDVHQCEIARFYKLHSKGLCEVISFTVPRKSDLFQQDLYPETPGDTPAISAEEWAEGKDADPVLINLKEGYTASTKQDFAVTRKPNILNKMPEKQAASAKTSEHSVSSAVSDSKLEELLEEIKKLKSVVVKHEKRIKELESRLEVAKQDASAIERPSTPPTPPPGEQKQSNNHEEDGTKTACTVHKSETTSSLYYPPPRGIPCKAPLQSVVKTDNVPYGDHCRGGGSGKVMLFLHSMNRAWNNFVSRPLVRSRERGTKSQQSLHEGTS</sequence>
<reference evidence="6 7" key="1">
    <citation type="journal article" date="2023" name="Arcadia Sci">
        <title>De novo assembly of a long-read Amblyomma americanum tick genome.</title>
        <authorList>
            <person name="Chou S."/>
            <person name="Poskanzer K.E."/>
            <person name="Rollins M."/>
            <person name="Thuy-Boun P.S."/>
        </authorList>
    </citation>
    <scope>NUCLEOTIDE SEQUENCE [LARGE SCALE GENOMIC DNA]</scope>
    <source>
        <strain evidence="6">F_SG_1</strain>
        <tissue evidence="6">Salivary glands</tissue>
    </source>
</reference>